<evidence type="ECO:0000313" key="2">
    <source>
        <dbReference type="EMBL" id="MCR1900271.1"/>
    </source>
</evidence>
<accession>A0AAE3L0F9</accession>
<reference evidence="2" key="1">
    <citation type="submission" date="2022-07" db="EMBL/GenBank/DDBJ databases">
        <title>Enhanced cultured diversity of the mouse gut microbiota enables custom-made synthetic communities.</title>
        <authorList>
            <person name="Afrizal A."/>
        </authorList>
    </citation>
    <scope>NUCLEOTIDE SEQUENCE</scope>
    <source>
        <strain evidence="2">DSM 28593</strain>
    </source>
</reference>
<protein>
    <submittedName>
        <fullName evidence="2">DUF1858 domain-containing protein</fullName>
    </submittedName>
</protein>
<gene>
    <name evidence="2" type="ORF">NSA47_15000</name>
</gene>
<dbReference type="InterPro" id="IPR038062">
    <property type="entry name" value="ScdA-like_N_sf"/>
</dbReference>
<dbReference type="SUPFAM" id="SSF140683">
    <property type="entry name" value="SP0561-like"/>
    <property type="match status" value="1"/>
</dbReference>
<dbReference type="Pfam" id="PF08984">
    <property type="entry name" value="DUF1858"/>
    <property type="match status" value="1"/>
</dbReference>
<sequence length="75" mass="8804">MEKVVDFNQTISQLYDQDPEIINIMKEIGFKDIDKAGMMKTMGKVMTIPKGARMKKIDMQRVREVFKNKGYKIME</sequence>
<name>A0AAE3L0F9_9FIRM</name>
<comment type="caution">
    <text evidence="2">The sequence shown here is derived from an EMBL/GenBank/DDBJ whole genome shotgun (WGS) entry which is preliminary data.</text>
</comment>
<evidence type="ECO:0000313" key="3">
    <source>
        <dbReference type="Proteomes" id="UP001205748"/>
    </source>
</evidence>
<feature type="domain" description="DUF1858" evidence="1">
    <location>
        <begin position="6"/>
        <end position="60"/>
    </location>
</feature>
<dbReference type="InterPro" id="IPR015077">
    <property type="entry name" value="DUF1858"/>
</dbReference>
<keyword evidence="3" id="KW-1185">Reference proteome</keyword>
<dbReference type="EMBL" id="JANKAS010000024">
    <property type="protein sequence ID" value="MCR1900271.1"/>
    <property type="molecule type" value="Genomic_DNA"/>
</dbReference>
<evidence type="ECO:0000259" key="1">
    <source>
        <dbReference type="Pfam" id="PF08984"/>
    </source>
</evidence>
<dbReference type="AlphaFoldDB" id="A0AAE3L0F9"/>
<dbReference type="Gene3D" id="1.10.3910.10">
    <property type="entry name" value="SP0561-like"/>
    <property type="match status" value="1"/>
</dbReference>
<proteinExistence type="predicted"/>
<dbReference type="RefSeq" id="WP_257533471.1">
    <property type="nucleotide sequence ID" value="NZ_JANKAS010000024.1"/>
</dbReference>
<dbReference type="Proteomes" id="UP001205748">
    <property type="component" value="Unassembled WGS sequence"/>
</dbReference>
<organism evidence="2 3">
    <name type="scientific">Irregularibacter muris</name>
    <dbReference type="NCBI Taxonomy" id="1796619"/>
    <lineage>
        <taxon>Bacteria</taxon>
        <taxon>Bacillati</taxon>
        <taxon>Bacillota</taxon>
        <taxon>Clostridia</taxon>
        <taxon>Eubacteriales</taxon>
        <taxon>Eubacteriaceae</taxon>
        <taxon>Irregularibacter</taxon>
    </lineage>
</organism>